<reference evidence="2" key="1">
    <citation type="submission" date="2022-12" db="EMBL/GenBank/DDBJ databases">
        <authorList>
            <person name="Alioto T."/>
            <person name="Alioto T."/>
            <person name="Gomez Garrido J."/>
        </authorList>
    </citation>
    <scope>NUCLEOTIDE SEQUENCE</scope>
</reference>
<keyword evidence="3" id="KW-1185">Reference proteome</keyword>
<accession>A0AA35P4H7</accession>
<evidence type="ECO:0000313" key="3">
    <source>
        <dbReference type="Proteomes" id="UP001178461"/>
    </source>
</evidence>
<organism evidence="2 3">
    <name type="scientific">Podarcis lilfordi</name>
    <name type="common">Lilford's wall lizard</name>
    <dbReference type="NCBI Taxonomy" id="74358"/>
    <lineage>
        <taxon>Eukaryota</taxon>
        <taxon>Metazoa</taxon>
        <taxon>Chordata</taxon>
        <taxon>Craniata</taxon>
        <taxon>Vertebrata</taxon>
        <taxon>Euteleostomi</taxon>
        <taxon>Lepidosauria</taxon>
        <taxon>Squamata</taxon>
        <taxon>Bifurcata</taxon>
        <taxon>Unidentata</taxon>
        <taxon>Episquamata</taxon>
        <taxon>Laterata</taxon>
        <taxon>Lacertibaenia</taxon>
        <taxon>Lacertidae</taxon>
        <taxon>Podarcis</taxon>
    </lineage>
</organism>
<feature type="region of interest" description="Disordered" evidence="1">
    <location>
        <begin position="30"/>
        <end position="52"/>
    </location>
</feature>
<dbReference type="EMBL" id="OX395129">
    <property type="protein sequence ID" value="CAI5771983.1"/>
    <property type="molecule type" value="Genomic_DNA"/>
</dbReference>
<protein>
    <submittedName>
        <fullName evidence="2">Uncharacterized protein</fullName>
    </submittedName>
</protein>
<name>A0AA35P4H7_9SAUR</name>
<sequence length="52" mass="5174">MAPPAISSLPVSVIPTTFLAATRLRRILQQGGGGGAGRTQAAVGQQLDGASQ</sequence>
<evidence type="ECO:0000313" key="2">
    <source>
        <dbReference type="EMBL" id="CAI5771983.1"/>
    </source>
</evidence>
<dbReference type="AlphaFoldDB" id="A0AA35P4H7"/>
<dbReference type="Proteomes" id="UP001178461">
    <property type="component" value="Chromosome 4"/>
</dbReference>
<evidence type="ECO:0000256" key="1">
    <source>
        <dbReference type="SAM" id="MobiDB-lite"/>
    </source>
</evidence>
<proteinExistence type="predicted"/>
<gene>
    <name evidence="2" type="ORF">PODLI_1B005239</name>
</gene>